<accession>A0A1M5SUM5</accession>
<dbReference type="EMBL" id="LT670818">
    <property type="protein sequence ID" value="SHH42214.1"/>
    <property type="molecule type" value="Genomic_DNA"/>
</dbReference>
<sequence>MEMAMEFSRIIGPVEDMEIWNASSAGFSFVISYERRSGPGFHGHTGFVASWRPIDQNKGAIKIGGSPFKTFAEAEEACEAMLGHLTR</sequence>
<dbReference type="AlphaFoldDB" id="A0A1M5SUM5"/>
<evidence type="ECO:0000313" key="2">
    <source>
        <dbReference type="Proteomes" id="UP000190675"/>
    </source>
</evidence>
<gene>
    <name evidence="1" type="ORF">SAMN05444169_7384</name>
</gene>
<dbReference type="Proteomes" id="UP000190675">
    <property type="component" value="Chromosome I"/>
</dbReference>
<evidence type="ECO:0000313" key="1">
    <source>
        <dbReference type="EMBL" id="SHH42214.1"/>
    </source>
</evidence>
<proteinExistence type="predicted"/>
<protein>
    <submittedName>
        <fullName evidence="1">Uncharacterized protein</fullName>
    </submittedName>
</protein>
<name>A0A1M5SUM5_9BRAD</name>
<organism evidence="1 2">
    <name type="scientific">Bradyrhizobium erythrophlei</name>
    <dbReference type="NCBI Taxonomy" id="1437360"/>
    <lineage>
        <taxon>Bacteria</taxon>
        <taxon>Pseudomonadati</taxon>
        <taxon>Pseudomonadota</taxon>
        <taxon>Alphaproteobacteria</taxon>
        <taxon>Hyphomicrobiales</taxon>
        <taxon>Nitrobacteraceae</taxon>
        <taxon>Bradyrhizobium</taxon>
    </lineage>
</organism>
<reference evidence="1 2" key="1">
    <citation type="submission" date="2016-11" db="EMBL/GenBank/DDBJ databases">
        <authorList>
            <person name="Jaros S."/>
            <person name="Januszkiewicz K."/>
            <person name="Wedrychowicz H."/>
        </authorList>
    </citation>
    <scope>NUCLEOTIDE SEQUENCE [LARGE SCALE GENOMIC DNA]</scope>
    <source>
        <strain evidence="1 2">GAS242</strain>
    </source>
</reference>